<reference evidence="1 2" key="1">
    <citation type="submission" date="2023-07" db="EMBL/GenBank/DDBJ databases">
        <title>Genomic Encyclopedia of Type Strains, Phase IV (KMG-IV): sequencing the most valuable type-strain genomes for metagenomic binning, comparative biology and taxonomic classification.</title>
        <authorList>
            <person name="Goeker M."/>
        </authorList>
    </citation>
    <scope>NUCLEOTIDE SEQUENCE [LARGE SCALE GENOMIC DNA]</scope>
    <source>
        <strain evidence="1 2">DSM 18695</strain>
    </source>
</reference>
<name>A0ABU0IXT3_9CAUL</name>
<accession>A0ABU0IXT3</accession>
<evidence type="ECO:0000313" key="1">
    <source>
        <dbReference type="EMBL" id="MDQ0466805.1"/>
    </source>
</evidence>
<comment type="caution">
    <text evidence="1">The sequence shown here is derived from an EMBL/GenBank/DDBJ whole genome shotgun (WGS) entry which is preliminary data.</text>
</comment>
<evidence type="ECO:0000313" key="2">
    <source>
        <dbReference type="Proteomes" id="UP001228905"/>
    </source>
</evidence>
<keyword evidence="2" id="KW-1185">Reference proteome</keyword>
<sequence>MRGLAIAGLSAAILIGLTGSAQGFGTLRSLGQNAEHERITRDALGGLLQPWTLAEMAGENGQYGAVGSPDDVSRGLMFRHENHCDGGDYYAVKDYPQSRADAQRTIEDCRRYIFARLDEAVKDAGALVQNYNGIWMVRADQMTSKPNDCSYRGTKGRAKCNVLEDMGLALHAAQDFYSHSNWVDRTSGDITVKNPPGLGNAGRARWLDPRYRGEGFPGGLITGCFTAKPEMAFCNYGLLSRYNRVKHDYLNKDGADAERGKNGNFDRAWAAAVEDSRDKWNWLEERIRATYAPAAADKIICALRNDSPGSCADGRV</sequence>
<protein>
    <recommendedName>
        <fullName evidence="3">Phospholipase</fullName>
    </recommendedName>
</protein>
<dbReference type="RefSeq" id="WP_307352966.1">
    <property type="nucleotide sequence ID" value="NZ_JAUSVS010000015.1"/>
</dbReference>
<organism evidence="1 2">
    <name type="scientific">Caulobacter ginsengisoli</name>
    <dbReference type="NCBI Taxonomy" id="400775"/>
    <lineage>
        <taxon>Bacteria</taxon>
        <taxon>Pseudomonadati</taxon>
        <taxon>Pseudomonadota</taxon>
        <taxon>Alphaproteobacteria</taxon>
        <taxon>Caulobacterales</taxon>
        <taxon>Caulobacteraceae</taxon>
        <taxon>Caulobacter</taxon>
    </lineage>
</organism>
<evidence type="ECO:0008006" key="3">
    <source>
        <dbReference type="Google" id="ProtNLM"/>
    </source>
</evidence>
<dbReference type="Proteomes" id="UP001228905">
    <property type="component" value="Unassembled WGS sequence"/>
</dbReference>
<gene>
    <name evidence="1" type="ORF">QO010_004601</name>
</gene>
<proteinExistence type="predicted"/>
<dbReference type="EMBL" id="JAUSVS010000015">
    <property type="protein sequence ID" value="MDQ0466805.1"/>
    <property type="molecule type" value="Genomic_DNA"/>
</dbReference>